<protein>
    <recommendedName>
        <fullName evidence="3">SnoaL-like domain-containing protein</fullName>
    </recommendedName>
</protein>
<dbReference type="Proteomes" id="UP000244924">
    <property type="component" value="Unassembled WGS sequence"/>
</dbReference>
<dbReference type="InterPro" id="IPR009959">
    <property type="entry name" value="Cyclase_SnoaL-like"/>
</dbReference>
<dbReference type="Pfam" id="PF07366">
    <property type="entry name" value="SnoaL"/>
    <property type="match status" value="1"/>
</dbReference>
<proteinExistence type="predicted"/>
<dbReference type="Gene3D" id="3.10.450.50">
    <property type="match status" value="1"/>
</dbReference>
<dbReference type="GO" id="GO:0030638">
    <property type="term" value="P:polyketide metabolic process"/>
    <property type="evidence" value="ECO:0007669"/>
    <property type="project" value="InterPro"/>
</dbReference>
<dbReference type="RefSeq" id="WP_108852633.1">
    <property type="nucleotide sequence ID" value="NZ_OMOQ01000001.1"/>
</dbReference>
<dbReference type="EMBL" id="OMOQ01000001">
    <property type="protein sequence ID" value="SPH18288.1"/>
    <property type="molecule type" value="Genomic_DNA"/>
</dbReference>
<dbReference type="AlphaFoldDB" id="A0A2R8B6M3"/>
<sequence>MTKLDLLYDWYRRVWIEADLDAIDDYFAPRCGANGILSDGQVSAEDFRALVPALRALVRNLDIGIDRSVEAGDWLWAQITVHARTARGVDPIKATGQVMLRFEGSRIAEAYNSFDFITFFEQTGLLPKDAFLLLLSGERLG</sequence>
<evidence type="ECO:0008006" key="3">
    <source>
        <dbReference type="Google" id="ProtNLM"/>
    </source>
</evidence>
<gene>
    <name evidence="1" type="ORF">DEA8626_01823</name>
</gene>
<reference evidence="1 2" key="1">
    <citation type="submission" date="2018-03" db="EMBL/GenBank/DDBJ databases">
        <authorList>
            <person name="Keele B.F."/>
        </authorList>
    </citation>
    <scope>NUCLEOTIDE SEQUENCE [LARGE SCALE GENOMIC DNA]</scope>
    <source>
        <strain evidence="1 2">CECT 8626</strain>
    </source>
</reference>
<organism evidence="1 2">
    <name type="scientific">Albidovulum aquaemixtae</name>
    <dbReference type="NCBI Taxonomy" id="1542388"/>
    <lineage>
        <taxon>Bacteria</taxon>
        <taxon>Pseudomonadati</taxon>
        <taxon>Pseudomonadota</taxon>
        <taxon>Alphaproteobacteria</taxon>
        <taxon>Rhodobacterales</taxon>
        <taxon>Paracoccaceae</taxon>
        <taxon>Albidovulum</taxon>
    </lineage>
</organism>
<dbReference type="SUPFAM" id="SSF54427">
    <property type="entry name" value="NTF2-like"/>
    <property type="match status" value="1"/>
</dbReference>
<name>A0A2R8B6M3_9RHOB</name>
<dbReference type="InterPro" id="IPR032710">
    <property type="entry name" value="NTF2-like_dom_sf"/>
</dbReference>
<accession>A0A2R8B6M3</accession>
<keyword evidence="2" id="KW-1185">Reference proteome</keyword>
<evidence type="ECO:0000313" key="1">
    <source>
        <dbReference type="EMBL" id="SPH18288.1"/>
    </source>
</evidence>
<dbReference type="OrthoDB" id="7844074at2"/>
<evidence type="ECO:0000313" key="2">
    <source>
        <dbReference type="Proteomes" id="UP000244924"/>
    </source>
</evidence>